<evidence type="ECO:0000256" key="8">
    <source>
        <dbReference type="SAM" id="SignalP"/>
    </source>
</evidence>
<evidence type="ECO:0000256" key="3">
    <source>
        <dbReference type="ARBA" id="ARBA00022776"/>
    </source>
</evidence>
<dbReference type="GO" id="GO:0051301">
    <property type="term" value="P:cell division"/>
    <property type="evidence" value="ECO:0007669"/>
    <property type="project" value="UniProtKB-KW"/>
</dbReference>
<feature type="chain" id="PRO_5041429977" description="Tetratricopeptide repeat protein" evidence="8">
    <location>
        <begin position="21"/>
        <end position="196"/>
    </location>
</feature>
<dbReference type="PANTHER" id="PTHR12558">
    <property type="entry name" value="CELL DIVISION CYCLE 16,23,27"/>
    <property type="match status" value="1"/>
</dbReference>
<dbReference type="GO" id="GO:0016567">
    <property type="term" value="P:protein ubiquitination"/>
    <property type="evidence" value="ECO:0007669"/>
    <property type="project" value="TreeGrafter"/>
</dbReference>
<protein>
    <recommendedName>
        <fullName evidence="11">Tetratricopeptide repeat protein</fullName>
    </recommendedName>
</protein>
<dbReference type="PROSITE" id="PS50005">
    <property type="entry name" value="TPR"/>
    <property type="match status" value="1"/>
</dbReference>
<keyword evidence="8" id="KW-0732">Signal</keyword>
<dbReference type="AlphaFoldDB" id="A0AA38VDV8"/>
<evidence type="ECO:0000313" key="10">
    <source>
        <dbReference type="Proteomes" id="UP001174694"/>
    </source>
</evidence>
<evidence type="ECO:0000256" key="5">
    <source>
        <dbReference type="ARBA" id="ARBA00022803"/>
    </source>
</evidence>
<evidence type="ECO:0000256" key="7">
    <source>
        <dbReference type="PROSITE-ProRule" id="PRU00339"/>
    </source>
</evidence>
<evidence type="ECO:0000256" key="6">
    <source>
        <dbReference type="ARBA" id="ARBA00023306"/>
    </source>
</evidence>
<dbReference type="SUPFAM" id="SSF48452">
    <property type="entry name" value="TPR-like"/>
    <property type="match status" value="1"/>
</dbReference>
<dbReference type="EMBL" id="JANBVO010000052">
    <property type="protein sequence ID" value="KAJ9133133.1"/>
    <property type="molecule type" value="Genomic_DNA"/>
</dbReference>
<keyword evidence="4" id="KW-0833">Ubl conjugation pathway</keyword>
<feature type="repeat" description="TPR" evidence="7">
    <location>
        <begin position="121"/>
        <end position="154"/>
    </location>
</feature>
<sequence>MDTHFAAAWIVLAHTFAAEGEHDQAISAYSMVARLFRGSHLQQIFLGMQHHAMNNMTAAEECLKTAYGMCKNDPLLLNEMGVVYYHEGRLWDAITMFRQARETEAEAWLGPRINLGHAYHAVVFGAKGLIYLQLGQPGDAVEVLHDALAIEPQDPIGRELLNMALESVASFAPGLDDDAEHYAAQPLPYQSRWKHT</sequence>
<evidence type="ECO:0000256" key="1">
    <source>
        <dbReference type="ARBA" id="ARBA00022618"/>
    </source>
</evidence>
<reference evidence="9" key="1">
    <citation type="submission" date="2022-07" db="EMBL/GenBank/DDBJ databases">
        <title>Fungi with potential for degradation of polypropylene.</title>
        <authorList>
            <person name="Gostincar C."/>
        </authorList>
    </citation>
    <scope>NUCLEOTIDE SEQUENCE</scope>
    <source>
        <strain evidence="9">EXF-13308</strain>
    </source>
</reference>
<dbReference type="Proteomes" id="UP001174694">
    <property type="component" value="Unassembled WGS sequence"/>
</dbReference>
<dbReference type="GO" id="GO:0005737">
    <property type="term" value="C:cytoplasm"/>
    <property type="evidence" value="ECO:0007669"/>
    <property type="project" value="TreeGrafter"/>
</dbReference>
<name>A0AA38VDV8_9PEZI</name>
<evidence type="ECO:0000313" key="9">
    <source>
        <dbReference type="EMBL" id="KAJ9133133.1"/>
    </source>
</evidence>
<organism evidence="9 10">
    <name type="scientific">Pleurostoma richardsiae</name>
    <dbReference type="NCBI Taxonomy" id="41990"/>
    <lineage>
        <taxon>Eukaryota</taxon>
        <taxon>Fungi</taxon>
        <taxon>Dikarya</taxon>
        <taxon>Ascomycota</taxon>
        <taxon>Pezizomycotina</taxon>
        <taxon>Sordariomycetes</taxon>
        <taxon>Sordariomycetidae</taxon>
        <taxon>Calosphaeriales</taxon>
        <taxon>Pleurostomataceae</taxon>
        <taxon>Pleurostoma</taxon>
    </lineage>
</organism>
<dbReference type="InterPro" id="IPR019734">
    <property type="entry name" value="TPR_rpt"/>
</dbReference>
<dbReference type="GO" id="GO:0005680">
    <property type="term" value="C:anaphase-promoting complex"/>
    <property type="evidence" value="ECO:0007669"/>
    <property type="project" value="TreeGrafter"/>
</dbReference>
<dbReference type="Pfam" id="PF13181">
    <property type="entry name" value="TPR_8"/>
    <property type="match status" value="1"/>
</dbReference>
<dbReference type="InterPro" id="IPR011990">
    <property type="entry name" value="TPR-like_helical_dom_sf"/>
</dbReference>
<keyword evidence="10" id="KW-1185">Reference proteome</keyword>
<evidence type="ECO:0000256" key="2">
    <source>
        <dbReference type="ARBA" id="ARBA00022737"/>
    </source>
</evidence>
<keyword evidence="3" id="KW-0498">Mitosis</keyword>
<accession>A0AA38VDV8</accession>
<keyword evidence="6" id="KW-0131">Cell cycle</keyword>
<keyword evidence="5 7" id="KW-0802">TPR repeat</keyword>
<comment type="caution">
    <text evidence="9">The sequence shown here is derived from an EMBL/GenBank/DDBJ whole genome shotgun (WGS) entry which is preliminary data.</text>
</comment>
<dbReference type="GO" id="GO:0045842">
    <property type="term" value="P:positive regulation of mitotic metaphase/anaphase transition"/>
    <property type="evidence" value="ECO:0007669"/>
    <property type="project" value="TreeGrafter"/>
</dbReference>
<dbReference type="SMART" id="SM00028">
    <property type="entry name" value="TPR"/>
    <property type="match status" value="4"/>
</dbReference>
<keyword evidence="1" id="KW-0132">Cell division</keyword>
<evidence type="ECO:0008006" key="11">
    <source>
        <dbReference type="Google" id="ProtNLM"/>
    </source>
</evidence>
<dbReference type="Gene3D" id="1.25.40.10">
    <property type="entry name" value="Tetratricopeptide repeat domain"/>
    <property type="match status" value="1"/>
</dbReference>
<gene>
    <name evidence="9" type="ORF">NKR23_g10927</name>
</gene>
<proteinExistence type="predicted"/>
<dbReference type="GO" id="GO:0031145">
    <property type="term" value="P:anaphase-promoting complex-dependent catabolic process"/>
    <property type="evidence" value="ECO:0007669"/>
    <property type="project" value="TreeGrafter"/>
</dbReference>
<evidence type="ECO:0000256" key="4">
    <source>
        <dbReference type="ARBA" id="ARBA00022786"/>
    </source>
</evidence>
<keyword evidence="2" id="KW-0677">Repeat</keyword>
<dbReference type="PANTHER" id="PTHR12558:SF9">
    <property type="entry name" value="CELL DIVISION CYCLE PROTEIN 16 HOMOLOG"/>
    <property type="match status" value="1"/>
</dbReference>
<feature type="signal peptide" evidence="8">
    <location>
        <begin position="1"/>
        <end position="20"/>
    </location>
</feature>